<evidence type="ECO:0000259" key="9">
    <source>
        <dbReference type="PROSITE" id="PS51194"/>
    </source>
</evidence>
<dbReference type="GO" id="GO:0003724">
    <property type="term" value="F:RNA helicase activity"/>
    <property type="evidence" value="ECO:0007669"/>
    <property type="project" value="UniProtKB-EC"/>
</dbReference>
<dbReference type="PROSITE" id="PS51192">
    <property type="entry name" value="HELICASE_ATP_BIND_1"/>
    <property type="match status" value="1"/>
</dbReference>
<evidence type="ECO:0000313" key="12">
    <source>
        <dbReference type="Proteomes" id="UP000270296"/>
    </source>
</evidence>
<dbReference type="WBParaSite" id="SBAD_0000501701-mRNA-1">
    <property type="protein sequence ID" value="SBAD_0000501701-mRNA-1"/>
    <property type="gene ID" value="SBAD_0000501701"/>
</dbReference>
<dbReference type="AlphaFoldDB" id="A0A183IMH3"/>
<dbReference type="Pfam" id="PF00270">
    <property type="entry name" value="DEAD"/>
    <property type="match status" value="1"/>
</dbReference>
<dbReference type="PROSITE" id="PS51194">
    <property type="entry name" value="HELICASE_CTER"/>
    <property type="match status" value="1"/>
</dbReference>
<evidence type="ECO:0000256" key="2">
    <source>
        <dbReference type="ARBA" id="ARBA00022801"/>
    </source>
</evidence>
<feature type="domain" description="Helicase C-terminal" evidence="9">
    <location>
        <begin position="282"/>
        <end position="427"/>
    </location>
</feature>
<evidence type="ECO:0000256" key="5">
    <source>
        <dbReference type="ARBA" id="ARBA00022884"/>
    </source>
</evidence>
<keyword evidence="5 7" id="KW-0694">RNA-binding</keyword>
<keyword evidence="4 7" id="KW-0067">ATP-binding</keyword>
<dbReference type="GO" id="GO:0016787">
    <property type="term" value="F:hydrolase activity"/>
    <property type="evidence" value="ECO:0007669"/>
    <property type="project" value="UniProtKB-KW"/>
</dbReference>
<reference evidence="13" key="1">
    <citation type="submission" date="2016-06" db="UniProtKB">
        <authorList>
            <consortium name="WormBaseParasite"/>
        </authorList>
    </citation>
    <scope>IDENTIFICATION</scope>
</reference>
<evidence type="ECO:0000256" key="1">
    <source>
        <dbReference type="ARBA" id="ARBA00022741"/>
    </source>
</evidence>
<dbReference type="InterPro" id="IPR011545">
    <property type="entry name" value="DEAD/DEAH_box_helicase_dom"/>
</dbReference>
<keyword evidence="1 7" id="KW-0547">Nucleotide-binding</keyword>
<dbReference type="Gene3D" id="3.40.50.300">
    <property type="entry name" value="P-loop containing nucleotide triphosphate hydrolases"/>
    <property type="match status" value="2"/>
</dbReference>
<dbReference type="CDD" id="cd17946">
    <property type="entry name" value="DEADc_DDX24"/>
    <property type="match status" value="1"/>
</dbReference>
<organism evidence="13">
    <name type="scientific">Soboliphyme baturini</name>
    <dbReference type="NCBI Taxonomy" id="241478"/>
    <lineage>
        <taxon>Eukaryota</taxon>
        <taxon>Metazoa</taxon>
        <taxon>Ecdysozoa</taxon>
        <taxon>Nematoda</taxon>
        <taxon>Enoplea</taxon>
        <taxon>Dorylaimia</taxon>
        <taxon>Dioctophymatida</taxon>
        <taxon>Dioctophymatoidea</taxon>
        <taxon>Soboliphymatidae</taxon>
        <taxon>Soboliphyme</taxon>
    </lineage>
</organism>
<dbReference type="OrthoDB" id="4310724at2759"/>
<comment type="catalytic activity">
    <reaction evidence="7">
        <text>ATP + H2O = ADP + phosphate + H(+)</text>
        <dbReference type="Rhea" id="RHEA:13065"/>
        <dbReference type="ChEBI" id="CHEBI:15377"/>
        <dbReference type="ChEBI" id="CHEBI:15378"/>
        <dbReference type="ChEBI" id="CHEBI:30616"/>
        <dbReference type="ChEBI" id="CHEBI:43474"/>
        <dbReference type="ChEBI" id="CHEBI:456216"/>
        <dbReference type="EC" id="3.6.4.13"/>
    </reaction>
</comment>
<keyword evidence="2 7" id="KW-0378">Hydrolase</keyword>
<comment type="function">
    <text evidence="7">RNA helicase.</text>
</comment>
<accession>A0A183IMH3</accession>
<name>A0A183IMH3_9BILA</name>
<evidence type="ECO:0000256" key="3">
    <source>
        <dbReference type="ARBA" id="ARBA00022806"/>
    </source>
</evidence>
<comment type="domain">
    <text evidence="7">The Q motif is unique to and characteristic of the DEAD box family of RNA helicases and controls ATP binding and hydrolysis.</text>
</comment>
<evidence type="ECO:0000313" key="11">
    <source>
        <dbReference type="EMBL" id="VDP05483.1"/>
    </source>
</evidence>
<dbReference type="PROSITE" id="PS51195">
    <property type="entry name" value="Q_MOTIF"/>
    <property type="match status" value="1"/>
</dbReference>
<dbReference type="GO" id="GO:0003723">
    <property type="term" value="F:RNA binding"/>
    <property type="evidence" value="ECO:0007669"/>
    <property type="project" value="UniProtKB-UniRule"/>
</dbReference>
<dbReference type="SMART" id="SM00490">
    <property type="entry name" value="HELICc"/>
    <property type="match status" value="1"/>
</dbReference>
<evidence type="ECO:0000256" key="4">
    <source>
        <dbReference type="ARBA" id="ARBA00022840"/>
    </source>
</evidence>
<reference evidence="11 12" key="2">
    <citation type="submission" date="2018-11" db="EMBL/GenBank/DDBJ databases">
        <authorList>
            <consortium name="Pathogen Informatics"/>
        </authorList>
    </citation>
    <scope>NUCLEOTIDE SEQUENCE [LARGE SCALE GENOMIC DNA]</scope>
</reference>
<dbReference type="SMART" id="SM00487">
    <property type="entry name" value="DEXDc"/>
    <property type="match status" value="1"/>
</dbReference>
<dbReference type="Proteomes" id="UP000270296">
    <property type="component" value="Unassembled WGS sequence"/>
</dbReference>
<evidence type="ECO:0000259" key="8">
    <source>
        <dbReference type="PROSITE" id="PS51192"/>
    </source>
</evidence>
<dbReference type="Pfam" id="PF00271">
    <property type="entry name" value="Helicase_C"/>
    <property type="match status" value="1"/>
</dbReference>
<evidence type="ECO:0000256" key="6">
    <source>
        <dbReference type="PROSITE-ProRule" id="PRU00552"/>
    </source>
</evidence>
<dbReference type="InterPro" id="IPR014014">
    <property type="entry name" value="RNA_helicase_DEAD_Q_motif"/>
</dbReference>
<feature type="domain" description="Helicase ATP-binding" evidence="8">
    <location>
        <begin position="63"/>
        <end position="218"/>
    </location>
</feature>
<evidence type="ECO:0000259" key="10">
    <source>
        <dbReference type="PROSITE" id="PS51195"/>
    </source>
</evidence>
<dbReference type="CDD" id="cd18787">
    <property type="entry name" value="SF2_C_DEAD"/>
    <property type="match status" value="1"/>
</dbReference>
<dbReference type="InterPro" id="IPR027417">
    <property type="entry name" value="P-loop_NTPase"/>
</dbReference>
<comment type="similarity">
    <text evidence="7">Belongs to the DEAD box helicase family.</text>
</comment>
<sequence length="485" mass="55026">MRREQTCFQTQQRKINSTVGRAFFISRDHNCKWQELGLPDEVLHAVQDLGFAKPTTIQKLCLPCAIRDRLDIIGAAETGSGKTLAFAIPIVVRLLELDQAGKLEHSGPSALILTPTRELAVQIKDHTKVLVKYTTLKVAAVIGGLSVHKQERILKKHPEILIATPGRLWYFINEHLQKIRFLVVDETDRMLEKCHFAELEKILNYLNEQTFVFSATLTFCHAPPSRLLHKPEFHKVTTDDKIASIVSMIALRNKRRVIDVTVKFGLAEHLKEARICCSSLEDKDAALYYVLQGYPGRTIIFTNSINCARRLRSLLQSLHFAPYLLFSAMNQKHRLTNLEKFTSVLIATDVAARGLDIKNIQHVVHYQVPRTSEIYVHRSGRTARVDKEGISIMLVDTKDVICYKKICNALNNGVDLPEFPVDVYKFKELKQRVRLATEVESARHRCGTMNATEHWFRQAAKAADITLDEEVLTVAFLASKPLAIT</sequence>
<feature type="domain" description="DEAD-box RNA helicase Q" evidence="10">
    <location>
        <begin position="31"/>
        <end position="59"/>
    </location>
</feature>
<gene>
    <name evidence="11" type="ORF">SBAD_LOCUS4819</name>
</gene>
<protein>
    <recommendedName>
        <fullName evidence="7">ATP-dependent RNA helicase</fullName>
        <ecNumber evidence="7">3.6.4.13</ecNumber>
    </recommendedName>
</protein>
<feature type="short sequence motif" description="Q motif" evidence="6">
    <location>
        <begin position="31"/>
        <end position="59"/>
    </location>
</feature>
<evidence type="ECO:0000256" key="7">
    <source>
        <dbReference type="RuleBase" id="RU365068"/>
    </source>
</evidence>
<dbReference type="SUPFAM" id="SSF52540">
    <property type="entry name" value="P-loop containing nucleoside triphosphate hydrolases"/>
    <property type="match status" value="1"/>
</dbReference>
<keyword evidence="3 7" id="KW-0347">Helicase</keyword>
<dbReference type="PANTHER" id="PTHR24031">
    <property type="entry name" value="RNA HELICASE"/>
    <property type="match status" value="1"/>
</dbReference>
<dbReference type="EMBL" id="UZAM01008571">
    <property type="protein sequence ID" value="VDP05483.1"/>
    <property type="molecule type" value="Genomic_DNA"/>
</dbReference>
<dbReference type="InterPro" id="IPR014001">
    <property type="entry name" value="Helicase_ATP-bd"/>
</dbReference>
<dbReference type="EC" id="3.6.4.13" evidence="7"/>
<evidence type="ECO:0000313" key="13">
    <source>
        <dbReference type="WBParaSite" id="SBAD_0000501701-mRNA-1"/>
    </source>
</evidence>
<proteinExistence type="inferred from homology"/>
<keyword evidence="12" id="KW-1185">Reference proteome</keyword>
<dbReference type="GO" id="GO:0005524">
    <property type="term" value="F:ATP binding"/>
    <property type="evidence" value="ECO:0007669"/>
    <property type="project" value="UniProtKB-UniRule"/>
</dbReference>
<dbReference type="InterPro" id="IPR001650">
    <property type="entry name" value="Helicase_C-like"/>
</dbReference>